<feature type="domain" description="Gnk2-homologous" evidence="7">
    <location>
        <begin position="130"/>
        <end position="234"/>
    </location>
</feature>
<dbReference type="InterPro" id="IPR038408">
    <property type="entry name" value="GNK2_sf"/>
</dbReference>
<reference evidence="8 9" key="1">
    <citation type="journal article" date="2017" name="Nature">
        <title>The Apostasia genome and the evolution of orchids.</title>
        <authorList>
            <person name="Zhang G.Q."/>
            <person name="Liu K.W."/>
            <person name="Li Z."/>
            <person name="Lohaus R."/>
            <person name="Hsiao Y.Y."/>
            <person name="Niu S.C."/>
            <person name="Wang J.Y."/>
            <person name="Lin Y.C."/>
            <person name="Xu Q."/>
            <person name="Chen L.J."/>
            <person name="Yoshida K."/>
            <person name="Fujiwara S."/>
            <person name="Wang Z.W."/>
            <person name="Zhang Y.Q."/>
            <person name="Mitsuda N."/>
            <person name="Wang M."/>
            <person name="Liu G.H."/>
            <person name="Pecoraro L."/>
            <person name="Huang H.X."/>
            <person name="Xiao X.J."/>
            <person name="Lin M."/>
            <person name="Wu X.Y."/>
            <person name="Wu W.L."/>
            <person name="Chen Y.Y."/>
            <person name="Chang S.B."/>
            <person name="Sakamoto S."/>
            <person name="Ohme-Takagi M."/>
            <person name="Yagi M."/>
            <person name="Zeng S.J."/>
            <person name="Shen C.Y."/>
            <person name="Yeh C.M."/>
            <person name="Luo Y.B."/>
            <person name="Tsai W.C."/>
            <person name="Van de Peer Y."/>
            <person name="Liu Z.J."/>
        </authorList>
    </citation>
    <scope>NUCLEOTIDE SEQUENCE [LARGE SCALE GENOMIC DNA]</scope>
    <source>
        <strain evidence="9">cv. Shenzhen</strain>
        <tissue evidence="8">Stem</tissue>
    </source>
</reference>
<dbReference type="PANTHER" id="PTHR32411">
    <property type="entry name" value="CYSTEINE-RICH REPEAT SECRETORY PROTEIN 38-RELATED"/>
    <property type="match status" value="1"/>
</dbReference>
<keyword evidence="2" id="KW-0964">Secreted</keyword>
<evidence type="ECO:0000259" key="7">
    <source>
        <dbReference type="PROSITE" id="PS51473"/>
    </source>
</evidence>
<keyword evidence="9" id="KW-1185">Reference proteome</keyword>
<evidence type="ECO:0000313" key="9">
    <source>
        <dbReference type="Proteomes" id="UP000236161"/>
    </source>
</evidence>
<dbReference type="InterPro" id="IPR002902">
    <property type="entry name" value="GNK2"/>
</dbReference>
<keyword evidence="4" id="KW-0677">Repeat</keyword>
<evidence type="ECO:0000256" key="5">
    <source>
        <dbReference type="ARBA" id="ARBA00038515"/>
    </source>
</evidence>
<dbReference type="Gene3D" id="3.30.430.20">
    <property type="entry name" value="Gnk2 domain, C-X8-C-X2-C motif"/>
    <property type="match status" value="2"/>
</dbReference>
<dbReference type="STRING" id="1088818.A0A2I0A4U7"/>
<dbReference type="CDD" id="cd23509">
    <property type="entry name" value="Gnk2-like"/>
    <property type="match status" value="2"/>
</dbReference>
<dbReference type="OrthoDB" id="696781at2759"/>
<name>A0A2I0A4U7_9ASPA</name>
<dbReference type="AlphaFoldDB" id="A0A2I0A4U7"/>
<dbReference type="InterPro" id="IPR050581">
    <property type="entry name" value="CRR_secretory_protein"/>
</dbReference>
<evidence type="ECO:0000256" key="1">
    <source>
        <dbReference type="ARBA" id="ARBA00004613"/>
    </source>
</evidence>
<sequence>MAFSNHLFLLALLLLLPMASSAANLIYRQCDKNFTDNNALSTNIKTVLSDLQTRAPQTGFANSTATGASLDQVYGLAQCQGNAQQIDCSDCLATAITKISECTNQTMAYIWYNLCFVRISNENFFGSIKDGVGTIFNDFSDALNPIAFSAAVHNLTSQLLKNVLDSGAKMFGIATADVTGTEGISSISGVAQCTADLKLSTCYECLNWAVLQSKACETKKSCSILHSSCTISFR</sequence>
<dbReference type="Pfam" id="PF01657">
    <property type="entry name" value="Stress-antifung"/>
    <property type="match status" value="2"/>
</dbReference>
<dbReference type="Proteomes" id="UP000236161">
    <property type="component" value="Unassembled WGS sequence"/>
</dbReference>
<proteinExistence type="inferred from homology"/>
<comment type="similarity">
    <text evidence="5">Belongs to the cysteine-rich repeat secretory protein family.</text>
</comment>
<dbReference type="PROSITE" id="PS51473">
    <property type="entry name" value="GNK2"/>
    <property type="match status" value="2"/>
</dbReference>
<evidence type="ECO:0000256" key="4">
    <source>
        <dbReference type="ARBA" id="ARBA00022737"/>
    </source>
</evidence>
<dbReference type="GO" id="GO:0005576">
    <property type="term" value="C:extracellular region"/>
    <property type="evidence" value="ECO:0007669"/>
    <property type="project" value="UniProtKB-SubCell"/>
</dbReference>
<comment type="subcellular location">
    <subcellularLocation>
        <location evidence="1">Secreted</location>
    </subcellularLocation>
</comment>
<organism evidence="8 9">
    <name type="scientific">Apostasia shenzhenica</name>
    <dbReference type="NCBI Taxonomy" id="1088818"/>
    <lineage>
        <taxon>Eukaryota</taxon>
        <taxon>Viridiplantae</taxon>
        <taxon>Streptophyta</taxon>
        <taxon>Embryophyta</taxon>
        <taxon>Tracheophyta</taxon>
        <taxon>Spermatophyta</taxon>
        <taxon>Magnoliopsida</taxon>
        <taxon>Liliopsida</taxon>
        <taxon>Asparagales</taxon>
        <taxon>Orchidaceae</taxon>
        <taxon>Apostasioideae</taxon>
        <taxon>Apostasia</taxon>
    </lineage>
</organism>
<feature type="chain" id="PRO_5014156889" evidence="6">
    <location>
        <begin position="23"/>
        <end position="234"/>
    </location>
</feature>
<evidence type="ECO:0000256" key="3">
    <source>
        <dbReference type="ARBA" id="ARBA00022729"/>
    </source>
</evidence>
<evidence type="ECO:0000256" key="6">
    <source>
        <dbReference type="SAM" id="SignalP"/>
    </source>
</evidence>
<evidence type="ECO:0000313" key="8">
    <source>
        <dbReference type="EMBL" id="PKA50562.1"/>
    </source>
</evidence>
<feature type="signal peptide" evidence="6">
    <location>
        <begin position="1"/>
        <end position="22"/>
    </location>
</feature>
<gene>
    <name evidence="8" type="primary">CRRSP55</name>
    <name evidence="8" type="ORF">AXF42_Ash013777</name>
</gene>
<evidence type="ECO:0000256" key="2">
    <source>
        <dbReference type="ARBA" id="ARBA00022525"/>
    </source>
</evidence>
<accession>A0A2I0A4U7</accession>
<dbReference type="EMBL" id="KZ452023">
    <property type="protein sequence ID" value="PKA50562.1"/>
    <property type="molecule type" value="Genomic_DNA"/>
</dbReference>
<keyword evidence="3 6" id="KW-0732">Signal</keyword>
<feature type="domain" description="Gnk2-homologous" evidence="7">
    <location>
        <begin position="22"/>
        <end position="124"/>
    </location>
</feature>
<protein>
    <submittedName>
        <fullName evidence="8">Cysteine-rich repeat secretory protein 55</fullName>
    </submittedName>
</protein>